<protein>
    <submittedName>
        <fullName evidence="1">Uncharacterized protein</fullName>
    </submittedName>
</protein>
<sequence>MFGYVNINKQIEDGQRGLWQAFMCGLCLSTKKLFGDLPRVFITNDINFFNVLFHGALNEDVVLQDIRCVSHPVTKRPSVTPTELTDKMSVANVILNYWNIYDDVLDNGRRKTVLKAYGRAYKRARTMWPQLDEAVAENYCELRRMEKENSGNPDMVAHSFACLSRDFCSLALGEKATADLTDLCYNIGKWIYLVDALDDAEKDLKKGNHNVFVSCYGVKSVAELIPHLQEITFLMFAVLNRAAQCFNDSNITKYSCVLKNVIYDSLREKTRQILAKIKQSEKKG</sequence>
<comment type="caution">
    <text evidence="1">The sequence shown here is derived from an EMBL/GenBank/DDBJ whole genome shotgun (WGS) entry which is preliminary data.</text>
</comment>
<accession>A0A9D1E3B0</accession>
<dbReference type="Pfam" id="PF18937">
    <property type="entry name" value="DUF5685"/>
    <property type="match status" value="1"/>
</dbReference>
<dbReference type="InterPro" id="IPR043740">
    <property type="entry name" value="DUF5685"/>
</dbReference>
<reference evidence="1" key="1">
    <citation type="submission" date="2020-10" db="EMBL/GenBank/DDBJ databases">
        <authorList>
            <person name="Gilroy R."/>
        </authorList>
    </citation>
    <scope>NUCLEOTIDE SEQUENCE</scope>
    <source>
        <strain evidence="1">CHK121-14286</strain>
    </source>
</reference>
<evidence type="ECO:0000313" key="2">
    <source>
        <dbReference type="Proteomes" id="UP000824200"/>
    </source>
</evidence>
<dbReference type="EMBL" id="DVHL01000011">
    <property type="protein sequence ID" value="HIR65501.1"/>
    <property type="molecule type" value="Genomic_DNA"/>
</dbReference>
<reference evidence="1" key="2">
    <citation type="journal article" date="2021" name="PeerJ">
        <title>Extensive microbial diversity within the chicken gut microbiome revealed by metagenomics and culture.</title>
        <authorList>
            <person name="Gilroy R."/>
            <person name="Ravi A."/>
            <person name="Getino M."/>
            <person name="Pursley I."/>
            <person name="Horton D.L."/>
            <person name="Alikhan N.F."/>
            <person name="Baker D."/>
            <person name="Gharbi K."/>
            <person name="Hall N."/>
            <person name="Watson M."/>
            <person name="Adriaenssens E.M."/>
            <person name="Foster-Nyarko E."/>
            <person name="Jarju S."/>
            <person name="Secka A."/>
            <person name="Antonio M."/>
            <person name="Oren A."/>
            <person name="Chaudhuri R.R."/>
            <person name="La Ragione R."/>
            <person name="Hildebrand F."/>
            <person name="Pallen M.J."/>
        </authorList>
    </citation>
    <scope>NUCLEOTIDE SEQUENCE</scope>
    <source>
        <strain evidence="1">CHK121-14286</strain>
    </source>
</reference>
<dbReference type="AlphaFoldDB" id="A0A9D1E3B0"/>
<evidence type="ECO:0000313" key="1">
    <source>
        <dbReference type="EMBL" id="HIR65501.1"/>
    </source>
</evidence>
<dbReference type="Proteomes" id="UP000824200">
    <property type="component" value="Unassembled WGS sequence"/>
</dbReference>
<organism evidence="1 2">
    <name type="scientific">Candidatus Fimimonas gallinarum</name>
    <dbReference type="NCBI Taxonomy" id="2840821"/>
    <lineage>
        <taxon>Bacteria</taxon>
        <taxon>Pseudomonadati</taxon>
        <taxon>Myxococcota</taxon>
        <taxon>Myxococcia</taxon>
        <taxon>Myxococcales</taxon>
        <taxon>Cystobacterineae</taxon>
        <taxon>Myxococcaceae</taxon>
        <taxon>Myxococcaceae incertae sedis</taxon>
        <taxon>Candidatus Fimimonas</taxon>
    </lineage>
</organism>
<name>A0A9D1E3B0_9BACT</name>
<gene>
    <name evidence="1" type="ORF">IAC95_01225</name>
</gene>
<proteinExistence type="predicted"/>